<dbReference type="InterPro" id="IPR041679">
    <property type="entry name" value="DNA2/NAM7-like_C"/>
</dbReference>
<evidence type="ECO:0000259" key="8">
    <source>
        <dbReference type="Pfam" id="PF13086"/>
    </source>
</evidence>
<evidence type="ECO:0000256" key="5">
    <source>
        <dbReference type="ARBA" id="ARBA00022840"/>
    </source>
</evidence>
<comment type="similarity">
    <text evidence="1">Belongs to the DNA2/NAM7 helicase family.</text>
</comment>
<reference evidence="10 11" key="1">
    <citation type="submission" date="2015-04" db="EMBL/GenBank/DDBJ databases">
        <title>Draft genome sequence of Rathayibacter toxicus strain FH-142 (AKA 70134 or CS 32), a Western Australian isolate.</title>
        <authorList>
            <consortium name="Consortium for Microbial Forensics and Genomics (microFORGE)"/>
            <person name="Knight B.M."/>
            <person name="Roberts D.P."/>
            <person name="Lin D."/>
            <person name="Hari K."/>
            <person name="Fletcher J."/>
            <person name="Melcher U."/>
            <person name="Blagden T."/>
            <person name="Luster D.G."/>
            <person name="Sechler A.J."/>
            <person name="Schneider W.L."/>
            <person name="Winegar R.A."/>
        </authorList>
    </citation>
    <scope>NUCLEOTIDE SEQUENCE [LARGE SCALE GENOMIC DNA]</scope>
    <source>
        <strain evidence="10 11">FH142</strain>
    </source>
</reference>
<proteinExistence type="inferred from homology"/>
<feature type="domain" description="DNA2/NAM7 helicase helicase" evidence="8">
    <location>
        <begin position="729"/>
        <end position="787"/>
    </location>
</feature>
<evidence type="ECO:0000256" key="6">
    <source>
        <dbReference type="SAM" id="Coils"/>
    </source>
</evidence>
<evidence type="ECO:0008006" key="12">
    <source>
        <dbReference type="Google" id="ProtNLM"/>
    </source>
</evidence>
<dbReference type="PATRIC" id="fig|145458.8.peg.2042"/>
<dbReference type="InterPro" id="IPR041677">
    <property type="entry name" value="DNA2/NAM7_AAA_11"/>
</dbReference>
<sequence length="1028" mass="112626">MLEWFSPQPVPKKNDSDVSQWTPGTALPWEQNRPLRHPGKVWSHQIYLGIYPLSASYEWLHHAFTDARDAFDERPPGESACAAMVIDKDGRLIPNSALLSSALWAIGRIRSNHYRAPKWMEEFEAASTAFTDGIAEHFATPKGTPPRPIDHDALAWLVRFAHTITDIDGVDTLASVTVRIRSIAIDANKSGTATDTDFLNSFYLDDLATVHGSLAAGNAGAALRAYLAPEGKLDITSRIDVTSAPPAERAMLAPARLPHGRWPSDPDHPLARSQQFAVNDALTELGTTTGVRGVNGPPGTGKSTLLRDILAGNVVERARRLARLRCASDAFGETAHRWRVGKYTMTVPSLKTELTGFEMVVASANNAAVENISVELPARKEIDSSYSTAHYFADIATALLNTDRNKGKSTGNDTTPTEAWGLVSAKLGNKSNRDEFVSAFWFGHKDGSSRAMQDTLAAWANGDAEVVPWPEACARFLALEKKVQRLLDERTDAQTRAITLTTLTRELAEHQNEVARLASLAETAAAVAHRHKAHLHALGAQSAQAEQRRTALLAVRPSWFENLMSLGRAASAWRLRLEPLNDSCAQLQQQSDQAQALWNNLSAAARDVAITLQDAQDRVAATATQVDRLTRLCRRDRLHYGEAYPCEDVSSIEFHTRAPWLDKDLDAARSELFLAALQLHADWLANTAADSRKGLRAAISILRGDAPRGLDSAAVQAAWQLFFLVVPMISTTFASLGRLLGRLGPESLGWLVIDEAGQACPQYAVGAIWRARRVLAIGDPLQLQPVVTMPTKAQRDIAAAYAVTDTWIPPHASVQTLADRVSRYGTMVRRDDEEVWVSAPLRVHRRCDDPMFSLCNRLAYNNLMVSGVKRKVDDLDNPDIFDGPDGPLIAPSYWADTPAESPGSHLQERELERLAQAIDYLGEHGVTSSRIIAVSPFRAVANRLRSLAAEHGEMTGGTVHTAQGREADVVFLVLGGDPDSPGAKAWASESVNLINVAVSRAKRRLYVIGDRAAWSKYPYFRDLSKALR</sequence>
<dbReference type="Pfam" id="PF13086">
    <property type="entry name" value="AAA_11"/>
    <property type="match status" value="1"/>
</dbReference>
<evidence type="ECO:0000256" key="4">
    <source>
        <dbReference type="ARBA" id="ARBA00022806"/>
    </source>
</evidence>
<dbReference type="PANTHER" id="PTHR43788">
    <property type="entry name" value="DNA2/NAM7 HELICASE FAMILY MEMBER"/>
    <property type="match status" value="1"/>
</dbReference>
<dbReference type="eggNOG" id="COG1112">
    <property type="taxonomic scope" value="Bacteria"/>
</dbReference>
<dbReference type="EMBL" id="LBFI01000053">
    <property type="protein sequence ID" value="KKM44795.1"/>
    <property type="molecule type" value="Genomic_DNA"/>
</dbReference>
<dbReference type="SUPFAM" id="SSF52540">
    <property type="entry name" value="P-loop containing nucleoside triphosphate hydrolases"/>
    <property type="match status" value="1"/>
</dbReference>
<feature type="domain" description="DNA2/NAM7 helicase-like C-terminal" evidence="9">
    <location>
        <begin position="839"/>
        <end position="1011"/>
    </location>
</feature>
<keyword evidence="3" id="KW-0378">Hydrolase</keyword>
<dbReference type="AlphaFoldDB" id="A0A0U1PRY5"/>
<feature type="coiled-coil region" evidence="6">
    <location>
        <begin position="476"/>
        <end position="520"/>
    </location>
</feature>
<dbReference type="Proteomes" id="UP000052979">
    <property type="component" value="Unassembled WGS sequence"/>
</dbReference>
<organism evidence="10 11">
    <name type="scientific">Rathayibacter toxicus</name>
    <dbReference type="NCBI Taxonomy" id="145458"/>
    <lineage>
        <taxon>Bacteria</taxon>
        <taxon>Bacillati</taxon>
        <taxon>Actinomycetota</taxon>
        <taxon>Actinomycetes</taxon>
        <taxon>Micrococcales</taxon>
        <taxon>Microbacteriaceae</taxon>
        <taxon>Rathayibacter</taxon>
    </lineage>
</organism>
<comment type="caution">
    <text evidence="10">The sequence shown here is derived from an EMBL/GenBank/DDBJ whole genome shotgun (WGS) entry which is preliminary data.</text>
</comment>
<keyword evidence="6" id="KW-0175">Coiled coil</keyword>
<keyword evidence="2" id="KW-0547">Nucleotide-binding</keyword>
<dbReference type="InterPro" id="IPR027417">
    <property type="entry name" value="P-loop_NTPase"/>
</dbReference>
<evidence type="ECO:0000313" key="11">
    <source>
        <dbReference type="Proteomes" id="UP000052979"/>
    </source>
</evidence>
<name>A0A0U1PRY5_9MICO</name>
<dbReference type="Pfam" id="PF13087">
    <property type="entry name" value="AAA_12"/>
    <property type="match status" value="1"/>
</dbReference>
<keyword evidence="11" id="KW-1185">Reference proteome</keyword>
<dbReference type="InterPro" id="IPR050534">
    <property type="entry name" value="Coronavir_polyprotein_1ab"/>
</dbReference>
<evidence type="ECO:0000256" key="3">
    <source>
        <dbReference type="ARBA" id="ARBA00022801"/>
    </source>
</evidence>
<evidence type="ECO:0000256" key="1">
    <source>
        <dbReference type="ARBA" id="ARBA00007913"/>
    </source>
</evidence>
<dbReference type="GO" id="GO:0003678">
    <property type="term" value="F:DNA helicase activity"/>
    <property type="evidence" value="ECO:0007669"/>
    <property type="project" value="UniProtKB-ARBA"/>
</dbReference>
<dbReference type="Gene3D" id="3.40.50.300">
    <property type="entry name" value="P-loop containing nucleotide triphosphate hydrolases"/>
    <property type="match status" value="2"/>
</dbReference>
<dbReference type="GO" id="GO:0005524">
    <property type="term" value="F:ATP binding"/>
    <property type="evidence" value="ECO:0007669"/>
    <property type="project" value="UniProtKB-KW"/>
</dbReference>
<evidence type="ECO:0000313" key="10">
    <source>
        <dbReference type="EMBL" id="KKM44795.1"/>
    </source>
</evidence>
<feature type="region of interest" description="Disordered" evidence="7">
    <location>
        <begin position="1"/>
        <end position="22"/>
    </location>
</feature>
<accession>A0A0U1PRY5</accession>
<dbReference type="InterPro" id="IPR047187">
    <property type="entry name" value="SF1_C_Upf1"/>
</dbReference>
<gene>
    <name evidence="10" type="ORF">VT73_08990</name>
</gene>
<protein>
    <recommendedName>
        <fullName evidence="12">AAA family ATPase</fullName>
    </recommendedName>
</protein>
<keyword evidence="4" id="KW-0347">Helicase</keyword>
<dbReference type="PANTHER" id="PTHR43788:SF8">
    <property type="entry name" value="DNA-BINDING PROTEIN SMUBP-2"/>
    <property type="match status" value="1"/>
</dbReference>
<evidence type="ECO:0000256" key="7">
    <source>
        <dbReference type="SAM" id="MobiDB-lite"/>
    </source>
</evidence>
<keyword evidence="5" id="KW-0067">ATP-binding</keyword>
<evidence type="ECO:0000259" key="9">
    <source>
        <dbReference type="Pfam" id="PF13087"/>
    </source>
</evidence>
<evidence type="ECO:0000256" key="2">
    <source>
        <dbReference type="ARBA" id="ARBA00022741"/>
    </source>
</evidence>
<dbReference type="STRING" id="145458.APU90_01025"/>
<dbReference type="CDD" id="cd18808">
    <property type="entry name" value="SF1_C_Upf1"/>
    <property type="match status" value="1"/>
</dbReference>
<dbReference type="GO" id="GO:0016787">
    <property type="term" value="F:hydrolase activity"/>
    <property type="evidence" value="ECO:0007669"/>
    <property type="project" value="UniProtKB-KW"/>
</dbReference>